<dbReference type="RefSeq" id="WP_108369445.1">
    <property type="nucleotide sequence ID" value="NZ_CP028811.1"/>
</dbReference>
<feature type="transmembrane region" description="Helical" evidence="1">
    <location>
        <begin position="108"/>
        <end position="129"/>
    </location>
</feature>
<keyword evidence="4" id="KW-1185">Reference proteome</keyword>
<keyword evidence="1" id="KW-0472">Membrane</keyword>
<evidence type="ECO:0000313" key="4">
    <source>
        <dbReference type="Proteomes" id="UP000244193"/>
    </source>
</evidence>
<feature type="transmembrane region" description="Helical" evidence="1">
    <location>
        <begin position="27"/>
        <end position="49"/>
    </location>
</feature>
<dbReference type="AlphaFoldDB" id="A0A2S0RBB4"/>
<protein>
    <submittedName>
        <fullName evidence="3">Phosphatase PAP2 family protein</fullName>
    </submittedName>
</protein>
<feature type="transmembrane region" description="Helical" evidence="1">
    <location>
        <begin position="136"/>
        <end position="153"/>
    </location>
</feature>
<dbReference type="SUPFAM" id="SSF48317">
    <property type="entry name" value="Acid phosphatase/Vanadium-dependent haloperoxidase"/>
    <property type="match status" value="1"/>
</dbReference>
<dbReference type="EMBL" id="CP028811">
    <property type="protein sequence ID" value="AWA28859.1"/>
    <property type="molecule type" value="Genomic_DNA"/>
</dbReference>
<organism evidence="3 4">
    <name type="scientific">Flavobacterium magnum</name>
    <dbReference type="NCBI Taxonomy" id="2162713"/>
    <lineage>
        <taxon>Bacteria</taxon>
        <taxon>Pseudomonadati</taxon>
        <taxon>Bacteroidota</taxon>
        <taxon>Flavobacteriia</taxon>
        <taxon>Flavobacteriales</taxon>
        <taxon>Flavobacteriaceae</taxon>
        <taxon>Flavobacterium</taxon>
    </lineage>
</organism>
<name>A0A2S0RBB4_9FLAO</name>
<dbReference type="PANTHER" id="PTHR14969:SF13">
    <property type="entry name" value="AT30094P"/>
    <property type="match status" value="1"/>
</dbReference>
<proteinExistence type="predicted"/>
<accession>A0A2S0RBB4</accession>
<dbReference type="Pfam" id="PF01569">
    <property type="entry name" value="PAP2"/>
    <property type="match status" value="1"/>
</dbReference>
<dbReference type="InterPro" id="IPR000326">
    <property type="entry name" value="PAP2/HPO"/>
</dbReference>
<dbReference type="OrthoDB" id="9789113at2"/>
<dbReference type="SMART" id="SM00014">
    <property type="entry name" value="acidPPc"/>
    <property type="match status" value="1"/>
</dbReference>
<dbReference type="PANTHER" id="PTHR14969">
    <property type="entry name" value="SPHINGOSINE-1-PHOSPHATE PHOSPHOHYDROLASE"/>
    <property type="match status" value="1"/>
</dbReference>
<keyword evidence="1" id="KW-1133">Transmembrane helix</keyword>
<evidence type="ECO:0000256" key="1">
    <source>
        <dbReference type="SAM" id="Phobius"/>
    </source>
</evidence>
<feature type="transmembrane region" description="Helical" evidence="1">
    <location>
        <begin position="159"/>
        <end position="180"/>
    </location>
</feature>
<feature type="domain" description="Phosphatidic acid phosphatase type 2/haloperoxidase" evidence="2">
    <location>
        <begin position="61"/>
        <end position="176"/>
    </location>
</feature>
<dbReference type="Gene3D" id="1.20.144.10">
    <property type="entry name" value="Phosphatidic acid phosphatase type 2/haloperoxidase"/>
    <property type="match status" value="1"/>
</dbReference>
<feature type="transmembrane region" description="Helical" evidence="1">
    <location>
        <begin position="58"/>
        <end position="78"/>
    </location>
</feature>
<dbReference type="KEGG" id="fmg:HYN48_01455"/>
<evidence type="ECO:0000313" key="3">
    <source>
        <dbReference type="EMBL" id="AWA28859.1"/>
    </source>
</evidence>
<dbReference type="Proteomes" id="UP000244193">
    <property type="component" value="Chromosome"/>
</dbReference>
<reference evidence="3 4" key="1">
    <citation type="submission" date="2018-04" db="EMBL/GenBank/DDBJ databases">
        <title>Genome sequencing of Flavobacterium sp. HYN0048.</title>
        <authorList>
            <person name="Yi H."/>
            <person name="Baek C."/>
        </authorList>
    </citation>
    <scope>NUCLEOTIDE SEQUENCE [LARGE SCALE GENOMIC DNA]</scope>
    <source>
        <strain evidence="3 4">HYN0048</strain>
    </source>
</reference>
<sequence length="190" mass="22356">MLDEILSLDRRLFIYLNGFGSEKWDGFFLFLTDQLNWTPFFLFLFYLIFKKVGAKNTLIIMGFVALLILITDQTTNFFKYEFRRLRPSSDPQLNTLIYYVKGKTSKTFSFFSGHAANSMAAAVFIYTILKKHYRMMGLIFLWPLVFAYTRIYLGLHYPLDILCGYLCGLITSTLVLRLYFWAKGKYFSLD</sequence>
<dbReference type="InterPro" id="IPR036938">
    <property type="entry name" value="PAP2/HPO_sf"/>
</dbReference>
<keyword evidence="1" id="KW-0812">Transmembrane</keyword>
<evidence type="ECO:0000259" key="2">
    <source>
        <dbReference type="SMART" id="SM00014"/>
    </source>
</evidence>
<gene>
    <name evidence="3" type="ORF">HYN48_01455</name>
</gene>